<feature type="domain" description="FHA" evidence="6">
    <location>
        <begin position="117"/>
        <end position="167"/>
    </location>
</feature>
<evidence type="ECO:0000313" key="8">
    <source>
        <dbReference type="EMBL" id="MCQ4042519.1"/>
    </source>
</evidence>
<evidence type="ECO:0000256" key="4">
    <source>
        <dbReference type="PROSITE-ProRule" id="PRU00289"/>
    </source>
</evidence>
<dbReference type="SUPFAM" id="SSF49879">
    <property type="entry name" value="SMAD/FHA domain"/>
    <property type="match status" value="1"/>
</dbReference>
<sequence length="1048" mass="107039">MQIRLTVLGPRGGRACDVLVTAPADTALGTVAGALAASVGSGQPVRSSGSAVALYAGAQRLDPQSARLGVPPLVDGAVLSVHTAAEPEHDDPQAAARLQVIGGPDAGGVHLLHGGRVRIGRSLEADVPIDDPDVSRLHCAVTVDPGGQVTVADLGSTNGTRVDGRPVDERPIPLPPGALLRIGESTLRLDPADGPGAGLAVVPDNEGHLQVVLPSATGYGTGSYARVPAPRGPLGGPGSGPAAPDGALEATQRPAPAGQFTAADGDGGADSPETGAARPPAAVPAPDARTTHATGTSRVPGAPAHPPAPDTAPAAPAEPEPAGDTPTSRAATRDRLAAVARDAVTLAGRGGVFGEAAPARGGLSGAIGALARRLAQGRTAGRGDRDRSGQARLAAAAEALRERAPDPASVLVTALGPGPRLWERGCDHPDALAIRLGSTDLPTPEGLLPSVPVTVDLRGAGSLGIVGPRPRLSGLARSVVAQLCALHSPATLELVLISADRSRGADQRADEWSWLNWLPHLRPAHGQDCRLLLAFDREQAEARTAELARRLDEGPLGTGWPSAEPETVAALAAERSGPYTVVVVDADPGSAALRESVARLAQAGPAAGIHLVCLAESADRLAARCGALAQLAGDVATTLTLTPDGPAHAVVDAVSHAWAERFGRALAPLREADGMGRRARSALPETARLLDQLDLALATPSKISARWTDEPAAPRAALGVGPEGTVAVDLAAEGPHLLVGGAPGAGKTELLRSTAAALAAAARPDQLALVLVDGAPERGEGLRVCTDLPHVSTYLAASDPSRMREFAQALTAELKRREELLDGESFDSWHAARRFAQRLAAPGPDAEGAERPSAEGAVKLCSRAAELPRLVVMVDDFDALTAPALGSPGRPAAGSVVRAVESLARAGARLGVHLVVSTGRPERTAGTEADDRARLRIALRTEDPESAVLLVHVEEPAALGEQQPGRGYLRRPDGAVTPFQAGRVSGRIPRTATLRPTVVPVEWERMGDPPTRRPVRELGNGPTDLALLASALQRAAESVGTDSPVPLL</sequence>
<dbReference type="SUPFAM" id="SSF52540">
    <property type="entry name" value="P-loop containing nucleoside triphosphate hydrolases"/>
    <property type="match status" value="1"/>
</dbReference>
<proteinExistence type="predicted"/>
<dbReference type="SMART" id="SM00382">
    <property type="entry name" value="AAA"/>
    <property type="match status" value="1"/>
</dbReference>
<feature type="compositionally biased region" description="Low complexity" evidence="5">
    <location>
        <begin position="276"/>
        <end position="288"/>
    </location>
</feature>
<dbReference type="Proteomes" id="UP001206206">
    <property type="component" value="Unassembled WGS sequence"/>
</dbReference>
<dbReference type="InterPro" id="IPR008984">
    <property type="entry name" value="SMAD_FHA_dom_sf"/>
</dbReference>
<dbReference type="PANTHER" id="PTHR22683:SF1">
    <property type="entry name" value="TYPE VII SECRETION SYSTEM PROTEIN ESSC"/>
    <property type="match status" value="1"/>
</dbReference>
<feature type="region of interest" description="Disordered" evidence="5">
    <location>
        <begin position="154"/>
        <end position="175"/>
    </location>
</feature>
<dbReference type="InterPro" id="IPR003593">
    <property type="entry name" value="AAA+_ATPase"/>
</dbReference>
<feature type="compositionally biased region" description="Low complexity" evidence="5">
    <location>
        <begin position="311"/>
        <end position="330"/>
    </location>
</feature>
<dbReference type="InterPro" id="IPR002543">
    <property type="entry name" value="FtsK_dom"/>
</dbReference>
<dbReference type="Pfam" id="PF00498">
    <property type="entry name" value="FHA"/>
    <property type="match status" value="1"/>
</dbReference>
<dbReference type="PROSITE" id="PS50901">
    <property type="entry name" value="FTSK"/>
    <property type="match status" value="1"/>
</dbReference>
<protein>
    <submittedName>
        <fullName evidence="8">FtsK/SpoIIIE domain-containing protein</fullName>
    </submittedName>
</protein>
<feature type="domain" description="FtsK" evidence="7">
    <location>
        <begin position="723"/>
        <end position="948"/>
    </location>
</feature>
<dbReference type="InterPro" id="IPR027417">
    <property type="entry name" value="P-loop_NTPase"/>
</dbReference>
<dbReference type="SMART" id="SM00240">
    <property type="entry name" value="FHA"/>
    <property type="match status" value="1"/>
</dbReference>
<dbReference type="RefSeq" id="WP_255926759.1">
    <property type="nucleotide sequence ID" value="NZ_JANFNH010000007.1"/>
</dbReference>
<gene>
    <name evidence="8" type="ORF">NON19_10860</name>
</gene>
<evidence type="ECO:0000259" key="7">
    <source>
        <dbReference type="PROSITE" id="PS50901"/>
    </source>
</evidence>
<evidence type="ECO:0000313" key="9">
    <source>
        <dbReference type="Proteomes" id="UP001206206"/>
    </source>
</evidence>
<feature type="binding site" evidence="4">
    <location>
        <begin position="741"/>
        <end position="748"/>
    </location>
    <ligand>
        <name>ATP</name>
        <dbReference type="ChEBI" id="CHEBI:30616"/>
    </ligand>
</feature>
<feature type="region of interest" description="Disordered" evidence="5">
    <location>
        <begin position="224"/>
        <end position="331"/>
    </location>
</feature>
<accession>A0ABT1PAX8</accession>
<keyword evidence="9" id="KW-1185">Reference proteome</keyword>
<name>A0ABT1PAX8_9ACTN</name>
<reference evidence="8 9" key="1">
    <citation type="submission" date="2022-06" db="EMBL/GenBank/DDBJ databases">
        <title>Draft genome sequence of type strain Streptomyces rubrisoli DSM 42083.</title>
        <authorList>
            <person name="Duangmal K."/>
            <person name="Klaysubun C."/>
        </authorList>
    </citation>
    <scope>NUCLEOTIDE SEQUENCE [LARGE SCALE GENOMIC DNA]</scope>
    <source>
        <strain evidence="8 9">DSM 42083</strain>
    </source>
</reference>
<dbReference type="PROSITE" id="PS50006">
    <property type="entry name" value="FHA_DOMAIN"/>
    <property type="match status" value="1"/>
</dbReference>
<feature type="compositionally biased region" description="Basic and acidic residues" evidence="5">
    <location>
        <begin position="162"/>
        <end position="171"/>
    </location>
</feature>
<evidence type="ECO:0000256" key="2">
    <source>
        <dbReference type="ARBA" id="ARBA00022741"/>
    </source>
</evidence>
<dbReference type="InterPro" id="IPR050206">
    <property type="entry name" value="FtsK/SpoIIIE/SftA"/>
</dbReference>
<evidence type="ECO:0000259" key="6">
    <source>
        <dbReference type="PROSITE" id="PS50006"/>
    </source>
</evidence>
<comment type="caution">
    <text evidence="8">The sequence shown here is derived from an EMBL/GenBank/DDBJ whole genome shotgun (WGS) entry which is preliminary data.</text>
</comment>
<dbReference type="CDD" id="cd00060">
    <property type="entry name" value="FHA"/>
    <property type="match status" value="1"/>
</dbReference>
<evidence type="ECO:0000256" key="3">
    <source>
        <dbReference type="ARBA" id="ARBA00022840"/>
    </source>
</evidence>
<dbReference type="Pfam" id="PF01580">
    <property type="entry name" value="FtsK_SpoIIIE"/>
    <property type="match status" value="1"/>
</dbReference>
<dbReference type="Gene3D" id="3.40.50.300">
    <property type="entry name" value="P-loop containing nucleotide triphosphate hydrolases"/>
    <property type="match status" value="2"/>
</dbReference>
<dbReference type="PANTHER" id="PTHR22683">
    <property type="entry name" value="SPORULATION PROTEIN RELATED"/>
    <property type="match status" value="1"/>
</dbReference>
<keyword evidence="1" id="KW-0597">Phosphoprotein</keyword>
<keyword evidence="2 4" id="KW-0547">Nucleotide-binding</keyword>
<dbReference type="EMBL" id="JANFNH010000007">
    <property type="protein sequence ID" value="MCQ4042519.1"/>
    <property type="molecule type" value="Genomic_DNA"/>
</dbReference>
<evidence type="ECO:0000256" key="1">
    <source>
        <dbReference type="ARBA" id="ARBA00022553"/>
    </source>
</evidence>
<evidence type="ECO:0000256" key="5">
    <source>
        <dbReference type="SAM" id="MobiDB-lite"/>
    </source>
</evidence>
<organism evidence="8 9">
    <name type="scientific">Streptantibioticus rubrisoli</name>
    <dbReference type="NCBI Taxonomy" id="1387313"/>
    <lineage>
        <taxon>Bacteria</taxon>
        <taxon>Bacillati</taxon>
        <taxon>Actinomycetota</taxon>
        <taxon>Actinomycetes</taxon>
        <taxon>Kitasatosporales</taxon>
        <taxon>Streptomycetaceae</taxon>
        <taxon>Streptantibioticus</taxon>
    </lineage>
</organism>
<dbReference type="InterPro" id="IPR000253">
    <property type="entry name" value="FHA_dom"/>
</dbReference>
<dbReference type="Gene3D" id="2.60.200.20">
    <property type="match status" value="1"/>
</dbReference>
<keyword evidence="3 4" id="KW-0067">ATP-binding</keyword>